<dbReference type="EMBL" id="CP002198">
    <property type="protein sequence ID" value="ADN15912.1"/>
    <property type="molecule type" value="Genomic_DNA"/>
</dbReference>
<accession>E0U5S1</accession>
<gene>
    <name evidence="2" type="ordered locus">Cyan7822_3987</name>
</gene>
<evidence type="ECO:0000313" key="2">
    <source>
        <dbReference type="EMBL" id="ADN15912.1"/>
    </source>
</evidence>
<dbReference type="HOGENOM" id="CLU_1260478_0_0_3"/>
<dbReference type="InterPro" id="IPR026411">
    <property type="entry name" value="Cyanosort_A_assoc"/>
</dbReference>
<organism evidence="2 3">
    <name type="scientific">Gloeothece verrucosa (strain PCC 7822)</name>
    <name type="common">Cyanothece sp. (strain PCC 7822)</name>
    <dbReference type="NCBI Taxonomy" id="497965"/>
    <lineage>
        <taxon>Bacteria</taxon>
        <taxon>Bacillati</taxon>
        <taxon>Cyanobacteriota</taxon>
        <taxon>Cyanophyceae</taxon>
        <taxon>Oscillatoriophycideae</taxon>
        <taxon>Chroococcales</taxon>
        <taxon>Aphanothecaceae</taxon>
        <taxon>Gloeothece</taxon>
        <taxon>Gloeothece verrucosa</taxon>
    </lineage>
</organism>
<dbReference type="STRING" id="497965.Cyan7822_3987"/>
<dbReference type="NCBIfam" id="TIGR04153">
    <property type="entry name" value="cyanosortA_assc"/>
    <property type="match status" value="1"/>
</dbReference>
<evidence type="ECO:0000313" key="3">
    <source>
        <dbReference type="Proteomes" id="UP000008206"/>
    </source>
</evidence>
<keyword evidence="1" id="KW-0472">Membrane</keyword>
<dbReference type="KEGG" id="cyj:Cyan7822_3987"/>
<feature type="transmembrane region" description="Helical" evidence="1">
    <location>
        <begin position="20"/>
        <end position="39"/>
    </location>
</feature>
<sequence>MINKIHNLSLNPPGWSKIRIALLSLSLIGFFGVFLQLILSPAQEKKSLHKDLVFPDTVPLSGWKLQETTKLNKVESSRFGTGEAPGHLYKYANNKDSLEVEGRYVEYVGNINRYIIIYRNMEVASIQLQTKHIKNVGYYGLFEHENKAYLSACVNPKGETTATETQFTNNRYTHGWGLQRTFLWVIGQQDLLDARCLWTIMSVPITDYDPYKLLLEKDLADEHQKLEKAFVDWQQWWKGKFPSF</sequence>
<proteinExistence type="predicted"/>
<evidence type="ECO:0000256" key="1">
    <source>
        <dbReference type="SAM" id="Phobius"/>
    </source>
</evidence>
<name>E0U5S1_GLOV7</name>
<evidence type="ECO:0008006" key="4">
    <source>
        <dbReference type="Google" id="ProtNLM"/>
    </source>
</evidence>
<dbReference type="Proteomes" id="UP000008206">
    <property type="component" value="Chromosome"/>
</dbReference>
<dbReference type="eggNOG" id="ENOG503289M">
    <property type="taxonomic scope" value="Bacteria"/>
</dbReference>
<keyword evidence="1" id="KW-1133">Transmembrane helix</keyword>
<dbReference type="AlphaFoldDB" id="E0U5S1"/>
<keyword evidence="3" id="KW-1185">Reference proteome</keyword>
<dbReference type="OrthoDB" id="582709at2"/>
<reference evidence="3" key="1">
    <citation type="journal article" date="2011" name="MBio">
        <title>Novel metabolic attributes of the genus Cyanothece, comprising a group of unicellular nitrogen-fixing Cyanobacteria.</title>
        <authorList>
            <person name="Bandyopadhyay A."/>
            <person name="Elvitigala T."/>
            <person name="Welsh E."/>
            <person name="Stockel J."/>
            <person name="Liberton M."/>
            <person name="Min H."/>
            <person name="Sherman L.A."/>
            <person name="Pakrasi H.B."/>
        </authorList>
    </citation>
    <scope>NUCLEOTIDE SEQUENCE [LARGE SCALE GENOMIC DNA]</scope>
    <source>
        <strain evidence="3">PCC 7822</strain>
    </source>
</reference>
<keyword evidence="1" id="KW-0812">Transmembrane</keyword>
<dbReference type="RefSeq" id="WP_013323980.1">
    <property type="nucleotide sequence ID" value="NC_014501.1"/>
</dbReference>
<protein>
    <recommendedName>
        <fullName evidence="4">Cyanoexosortase A system-associated protein</fullName>
    </recommendedName>
</protein>